<keyword evidence="3" id="KW-1185">Reference proteome</keyword>
<accession>A0ABW2AYM8</accession>
<comment type="caution">
    <text evidence="2">The sequence shown here is derived from an EMBL/GenBank/DDBJ whole genome shotgun (WGS) entry which is preliminary data.</text>
</comment>
<feature type="region of interest" description="Disordered" evidence="1">
    <location>
        <begin position="1"/>
        <end position="25"/>
    </location>
</feature>
<protein>
    <submittedName>
        <fullName evidence="2">Uncharacterized protein</fullName>
    </submittedName>
</protein>
<evidence type="ECO:0000256" key="1">
    <source>
        <dbReference type="SAM" id="MobiDB-lite"/>
    </source>
</evidence>
<reference evidence="3" key="1">
    <citation type="journal article" date="2019" name="Int. J. Syst. Evol. Microbiol.">
        <title>The Global Catalogue of Microorganisms (GCM) 10K type strain sequencing project: providing services to taxonomists for standard genome sequencing and annotation.</title>
        <authorList>
            <consortium name="The Broad Institute Genomics Platform"/>
            <consortium name="The Broad Institute Genome Sequencing Center for Infectious Disease"/>
            <person name="Wu L."/>
            <person name="Ma J."/>
        </authorList>
    </citation>
    <scope>NUCLEOTIDE SEQUENCE [LARGE SCALE GENOMIC DNA]</scope>
    <source>
        <strain evidence="3">NBRC 106593</strain>
    </source>
</reference>
<evidence type="ECO:0000313" key="2">
    <source>
        <dbReference type="EMBL" id="MFC6715545.1"/>
    </source>
</evidence>
<organism evidence="2 3">
    <name type="scientific">Branchiibius cervicis</name>
    <dbReference type="NCBI Taxonomy" id="908252"/>
    <lineage>
        <taxon>Bacteria</taxon>
        <taxon>Bacillati</taxon>
        <taxon>Actinomycetota</taxon>
        <taxon>Actinomycetes</taxon>
        <taxon>Micrococcales</taxon>
        <taxon>Dermacoccaceae</taxon>
        <taxon>Branchiibius</taxon>
    </lineage>
</organism>
<proteinExistence type="predicted"/>
<dbReference type="RefSeq" id="WP_377824739.1">
    <property type="nucleotide sequence ID" value="NZ_JBHSWJ010000002.1"/>
</dbReference>
<gene>
    <name evidence="2" type="ORF">ACFQBT_17675</name>
</gene>
<dbReference type="Proteomes" id="UP001596356">
    <property type="component" value="Unassembled WGS sequence"/>
</dbReference>
<dbReference type="EMBL" id="JBHSWJ010000002">
    <property type="protein sequence ID" value="MFC6715545.1"/>
    <property type="molecule type" value="Genomic_DNA"/>
</dbReference>
<sequence>MTSYPALGHTPSAKTPALATGRRRGGRTARAVCATAAVALIGTAALPAAEAAAAGVRPPTLHYVAGTSPTAIPTVGDAAISLAADSQGRLRRI</sequence>
<evidence type="ECO:0000313" key="3">
    <source>
        <dbReference type="Proteomes" id="UP001596356"/>
    </source>
</evidence>
<name>A0ABW2AYM8_9MICO</name>